<accession>A0A6C0KM30</accession>
<dbReference type="AlphaFoldDB" id="A0A6C0KM30"/>
<evidence type="ECO:0000313" key="1">
    <source>
        <dbReference type="EMBL" id="QHU19082.1"/>
    </source>
</evidence>
<reference evidence="1" key="1">
    <citation type="journal article" date="2020" name="Nature">
        <title>Giant virus diversity and host interactions through global metagenomics.</title>
        <authorList>
            <person name="Schulz F."/>
            <person name="Roux S."/>
            <person name="Paez-Espino D."/>
            <person name="Jungbluth S."/>
            <person name="Walsh D.A."/>
            <person name="Denef V.J."/>
            <person name="McMahon K.D."/>
            <person name="Konstantinidis K.T."/>
            <person name="Eloe-Fadrosh E.A."/>
            <person name="Kyrpides N.C."/>
            <person name="Woyke T."/>
        </authorList>
    </citation>
    <scope>NUCLEOTIDE SEQUENCE</scope>
    <source>
        <strain evidence="1">GVMAG-S-3300013014-104</strain>
    </source>
</reference>
<protein>
    <submittedName>
        <fullName evidence="1">Uncharacterized protein</fullName>
    </submittedName>
</protein>
<sequence>MKLTKYRFNKIINNNNKQTKKKYKKNYKVLHHTNTIRNRKSFNLHNKSVKNW</sequence>
<organism evidence="1">
    <name type="scientific">viral metagenome</name>
    <dbReference type="NCBI Taxonomy" id="1070528"/>
    <lineage>
        <taxon>unclassified sequences</taxon>
        <taxon>metagenomes</taxon>
        <taxon>organismal metagenomes</taxon>
    </lineage>
</organism>
<name>A0A6C0KM30_9ZZZZ</name>
<dbReference type="EMBL" id="MN740944">
    <property type="protein sequence ID" value="QHU19082.1"/>
    <property type="molecule type" value="Genomic_DNA"/>
</dbReference>
<proteinExistence type="predicted"/>